<evidence type="ECO:0000313" key="1">
    <source>
        <dbReference type="EMBL" id="GAE44652.1"/>
    </source>
</evidence>
<accession>W4RKH8</accession>
<sequence>MPSKQVRTPAPHLPAFIYSAASTIRLADAISKEKVRSAVVSVSTSGVFVTMMPRFVAASRSILSKPTARFATTLRLSPADNTSSSTLSESIVIKALAFWASFKITSLGAGISSWPHIFTSKSSVRSMIVSSGNFLVI</sequence>
<dbReference type="EMBL" id="BAUW01000010">
    <property type="protein sequence ID" value="GAE44652.1"/>
    <property type="molecule type" value="Genomic_DNA"/>
</dbReference>
<dbReference type="AlphaFoldDB" id="W4RKH8"/>
<organism evidence="1 2">
    <name type="scientific">Mesobacillus boroniphilus JCM 21738</name>
    <dbReference type="NCBI Taxonomy" id="1294265"/>
    <lineage>
        <taxon>Bacteria</taxon>
        <taxon>Bacillati</taxon>
        <taxon>Bacillota</taxon>
        <taxon>Bacilli</taxon>
        <taxon>Bacillales</taxon>
        <taxon>Bacillaceae</taxon>
        <taxon>Mesobacillus</taxon>
    </lineage>
</organism>
<name>W4RKH8_9BACI</name>
<dbReference type="Proteomes" id="UP000018949">
    <property type="component" value="Unassembled WGS sequence"/>
</dbReference>
<reference evidence="1 2" key="1">
    <citation type="submission" date="2013-12" db="EMBL/GenBank/DDBJ databases">
        <title>NBRP : Genome information of microbial organism related human and environment.</title>
        <authorList>
            <person name="Hattori M."/>
            <person name="Oshima K."/>
            <person name="Inaba H."/>
            <person name="Suda W."/>
            <person name="Sakamoto M."/>
            <person name="Iino T."/>
            <person name="Kitahara M."/>
            <person name="Oshida Y."/>
            <person name="Iida T."/>
            <person name="Kudo T."/>
            <person name="Itoh T."/>
            <person name="Ahmed I."/>
            <person name="Ohkuma M."/>
        </authorList>
    </citation>
    <scope>NUCLEOTIDE SEQUENCE [LARGE SCALE GENOMIC DNA]</scope>
    <source>
        <strain evidence="1 2">JCM 21738</strain>
    </source>
</reference>
<proteinExistence type="predicted"/>
<evidence type="ECO:0000313" key="2">
    <source>
        <dbReference type="Proteomes" id="UP000018949"/>
    </source>
</evidence>
<keyword evidence="2" id="KW-1185">Reference proteome</keyword>
<comment type="caution">
    <text evidence="1">The sequence shown here is derived from an EMBL/GenBank/DDBJ whole genome shotgun (WGS) entry which is preliminary data.</text>
</comment>
<gene>
    <name evidence="1" type="ORF">JCM21738_1379</name>
</gene>
<protein>
    <submittedName>
        <fullName evidence="1">Uncharacterized protein</fullName>
    </submittedName>
</protein>